<feature type="region of interest" description="Disordered" evidence="5">
    <location>
        <begin position="515"/>
        <end position="558"/>
    </location>
</feature>
<dbReference type="CDD" id="cd14947">
    <property type="entry name" value="NBR1_like"/>
    <property type="match status" value="1"/>
</dbReference>
<dbReference type="CDD" id="cd02340">
    <property type="entry name" value="ZZ_NBR1_like"/>
    <property type="match status" value="3"/>
</dbReference>
<protein>
    <submittedName>
        <fullName evidence="7">N/A</fullName>
    </submittedName>
</protein>
<dbReference type="Pfam" id="PF00569">
    <property type="entry name" value="ZZ"/>
    <property type="match status" value="4"/>
</dbReference>
<feature type="compositionally biased region" description="Polar residues" evidence="5">
    <location>
        <begin position="101"/>
        <end position="110"/>
    </location>
</feature>
<feature type="compositionally biased region" description="Pro residues" evidence="5">
    <location>
        <begin position="549"/>
        <end position="558"/>
    </location>
</feature>
<feature type="compositionally biased region" description="Pro residues" evidence="5">
    <location>
        <begin position="457"/>
        <end position="466"/>
    </location>
</feature>
<proteinExistence type="predicted"/>
<feature type="domain" description="ZZ-type" evidence="6">
    <location>
        <begin position="590"/>
        <end position="646"/>
    </location>
</feature>
<feature type="domain" description="ZZ-type" evidence="6">
    <location>
        <begin position="836"/>
        <end position="891"/>
    </location>
</feature>
<feature type="region of interest" description="Disordered" evidence="5">
    <location>
        <begin position="347"/>
        <end position="382"/>
    </location>
</feature>
<feature type="compositionally biased region" description="Polar residues" evidence="5">
    <location>
        <begin position="1280"/>
        <end position="1295"/>
    </location>
</feature>
<dbReference type="InterPro" id="IPR043145">
    <property type="entry name" value="Znf_ZZ_sf"/>
</dbReference>
<dbReference type="PANTHER" id="PTHR20930:SF0">
    <property type="entry name" value="PROTEIN ILRUN"/>
    <property type="match status" value="1"/>
</dbReference>
<dbReference type="Gene3D" id="2.60.40.10">
    <property type="entry name" value="Immunoglobulins"/>
    <property type="match status" value="1"/>
</dbReference>
<dbReference type="PROSITE" id="PS01357">
    <property type="entry name" value="ZF_ZZ_1"/>
    <property type="match status" value="1"/>
</dbReference>
<evidence type="ECO:0000256" key="5">
    <source>
        <dbReference type="SAM" id="MobiDB-lite"/>
    </source>
</evidence>
<dbReference type="SMART" id="SM00291">
    <property type="entry name" value="ZnF_ZZ"/>
    <property type="match status" value="6"/>
</dbReference>
<dbReference type="EMBL" id="LR723937">
    <property type="protein sequence ID" value="VWO94379.1"/>
    <property type="molecule type" value="Genomic_DNA"/>
</dbReference>
<organism evidence="7">
    <name type="scientific">Ganoderma boninense</name>
    <dbReference type="NCBI Taxonomy" id="34458"/>
    <lineage>
        <taxon>Eukaryota</taxon>
        <taxon>Fungi</taxon>
        <taxon>Dikarya</taxon>
        <taxon>Basidiomycota</taxon>
        <taxon>Agaricomycotina</taxon>
        <taxon>Agaricomycetes</taxon>
        <taxon>Polyporales</taxon>
        <taxon>Polyporaceae</taxon>
        <taxon>Ganoderma</taxon>
    </lineage>
</organism>
<sequence length="1576" mass="173313">MAAFTVKATYRSETRKFSFSDPFFPSYDELYNQLYRVFPISHSFYLSKLLFSPNSSSSARLLIGKEVHSAEEYNHHVAPYQGRSWPGALLRFSVFDETPHKSTNVPQSDGQAEVTVSSPSSHSHASASTAATSASSTTVVGLAADARPHLRGDRRLLLSRIRESTSNRSSFHTMPPTPPASSRPTSMAESSSRPISLFSEPEGWRPLPPRPPSRGESTASNASVRTARPSLFDLLASTSPPTTVPRAANTRPVASSGVVDLSCDRETSSRRESLWKNVRHISEAVVSDHKSPSPKLPSIDDLSLPVRPSSFVAPPPPVLFSQPSVKNLRAYPRPLQLDGDVVMHSEPFSRSYVTPPSVPGPSETTQRSAQRAQPPQSNPRERIKELKRSGRLFRMLMEETDPHVEKKAQPCCSVSEAKVEIKALMEKFKSDYERTLTKAFGEDWDKSSPKDEDAPLPRLPSPPTHPPVLLDFDHLPPKTGRPAAYLPPPPPPPCMIPPPPSLMVPPPPLCIVPPPPPPPLVRGTSTFGRQSSAQDERSAPSQSSSVSTPPLPPSPPSWIPAVAFNPVQVAGQHKDASADGERLENEETVHKNVRCDFCGKQDIKGTRYKCLQCPDFDLCNACMASPKAWEAHTVSHAFFPIHTKEEFPHFCLVKDSRRRRQLNHSNITCDGCQQKNIVGVRHKCLQCEDFDLCDMCVSSANTRQEHDVSHVFFPIETPGEKEAYYRAREEAKKPAVVPPAPLNHVGIRCDGCDQYPLVGVRHRCLDCDDFDFCTSCMSDPVKRESHDISHGFFPMNGTREYSEFLGTRENYRRSRAESLINESDSTQPLIDAPPVHRNVICDVCSVEIIGVRHKCLDCPDYDLCEECISTPPLRGMHPSHHQFFGIKEPGEVIVHTVFSGDGEREPTRSAPAVSPRVNLPRVHSGDAEPVVHNAKCLNCPDYDVCQRCYKITAEQHPDHGFVKVSEPAVIMIRDTANDPVHYAICDVCKKHIKGCVHESCIDFDLCEHCEACPIPVHPIHHPLLKLKTPSAVIPPVLRARNGPPMPMNPSSPVRSPNPFGIEYAETPMRPPSCAEVREDHHTSHVYEPAHIHSPILVPECPFVNAPAQPPALPLPEFTPDLEVPALPPVSPPRLTPSPRPYPQSLNPFSCFEHPSPEPVVFTCFNESVDCLRLPSPRSPPPPLSPRPLSPISDVEFAPARSPSPPRLVPVRSWEDIFGRITPITEATPMVPQSMQLMDFDDRIEFVSPEEPANQEREQFSPPVSTILRDEQTEVEGTVGGISTPSDIPVSSSGSAKSVPKLAPVNSEWTELWPELTSMFKHLLPPSQAESSSPANPSSGVPVMPGAIFTEEPRKYEGPAASVVPTPGPIEESPLVGEPLLCRPLIPEWPEKRFTVGRSLSDLITSMSPVRSTRLSSPESPVIPPQVVLPPAPAPELLSSPTVPSPSLSPVTSLITPFWQSFSRPAQPLLAAFVSDNNIPVGQIFPPGAEFVKSWRMRNDGTVDWPETTELVFVAGDRMAPYNGALPRVKVGSVKAGDEVELVSGEMKAPEVSGKYVSSWRLSDGKGNLFGHSVWVE</sequence>
<feature type="compositionally biased region" description="Basic and acidic residues" evidence="5">
    <location>
        <begin position="442"/>
        <end position="455"/>
    </location>
</feature>
<dbReference type="CDD" id="cd02338">
    <property type="entry name" value="ZZ_PCMF_like"/>
    <property type="match status" value="1"/>
</dbReference>
<feature type="region of interest" description="Disordered" evidence="5">
    <location>
        <begin position="1324"/>
        <end position="1345"/>
    </location>
</feature>
<gene>
    <name evidence="7" type="primary">I1S7F8</name>
</gene>
<dbReference type="CDD" id="cd02249">
    <property type="entry name" value="ZZ"/>
    <property type="match status" value="1"/>
</dbReference>
<feature type="compositionally biased region" description="Low complexity" evidence="5">
    <location>
        <begin position="114"/>
        <end position="138"/>
    </location>
</feature>
<evidence type="ECO:0000256" key="3">
    <source>
        <dbReference type="ARBA" id="ARBA00022833"/>
    </source>
</evidence>
<accession>A0A5K1JRN8</accession>
<keyword evidence="1" id="KW-0479">Metal-binding</keyword>
<feature type="domain" description="ZZ-type" evidence="6">
    <location>
        <begin position="744"/>
        <end position="800"/>
    </location>
</feature>
<dbReference type="PANTHER" id="PTHR20930">
    <property type="entry name" value="OVARIAN CARCINOMA ANTIGEN CA125-RELATED"/>
    <property type="match status" value="1"/>
</dbReference>
<dbReference type="GO" id="GO:0008270">
    <property type="term" value="F:zinc ion binding"/>
    <property type="evidence" value="ECO:0007669"/>
    <property type="project" value="UniProtKB-KW"/>
</dbReference>
<keyword evidence="3" id="KW-0862">Zinc</keyword>
<dbReference type="Gene3D" id="3.30.60.90">
    <property type="match status" value="5"/>
</dbReference>
<feature type="region of interest" description="Disordered" evidence="5">
    <location>
        <begin position="1113"/>
        <end position="1139"/>
    </location>
</feature>
<feature type="region of interest" description="Disordered" evidence="5">
    <location>
        <begin position="1277"/>
        <end position="1299"/>
    </location>
</feature>
<reference evidence="7" key="1">
    <citation type="submission" date="2019-10" db="EMBL/GenBank/DDBJ databases">
        <authorList>
            <person name="Nor Muhammad N."/>
        </authorList>
    </citation>
    <scope>NUCLEOTIDE SEQUENCE</scope>
</reference>
<feature type="compositionally biased region" description="Pro residues" evidence="5">
    <location>
        <begin position="1125"/>
        <end position="1139"/>
    </location>
</feature>
<feature type="compositionally biased region" description="Polar residues" evidence="5">
    <location>
        <begin position="1327"/>
        <end position="1338"/>
    </location>
</feature>
<feature type="domain" description="ZZ-type" evidence="6">
    <location>
        <begin position="664"/>
        <end position="720"/>
    </location>
</feature>
<keyword evidence="2 4" id="KW-0863">Zinc-finger</keyword>
<feature type="region of interest" description="Disordered" evidence="5">
    <location>
        <begin position="442"/>
        <end position="466"/>
    </location>
</feature>
<feature type="compositionally biased region" description="Polar residues" evidence="5">
    <location>
        <begin position="523"/>
        <end position="533"/>
    </location>
</feature>
<feature type="compositionally biased region" description="Low complexity" evidence="5">
    <location>
        <begin position="539"/>
        <end position="548"/>
    </location>
</feature>
<feature type="compositionally biased region" description="Basic and acidic residues" evidence="5">
    <location>
        <begin position="262"/>
        <end position="271"/>
    </location>
</feature>
<evidence type="ECO:0000256" key="2">
    <source>
        <dbReference type="ARBA" id="ARBA00022771"/>
    </source>
</evidence>
<dbReference type="InterPro" id="IPR013783">
    <property type="entry name" value="Ig-like_fold"/>
</dbReference>
<evidence type="ECO:0000259" key="6">
    <source>
        <dbReference type="PROSITE" id="PS50135"/>
    </source>
</evidence>
<dbReference type="SUPFAM" id="SSF57850">
    <property type="entry name" value="RING/U-box"/>
    <property type="match status" value="6"/>
</dbReference>
<feature type="region of interest" description="Disordered" evidence="5">
    <location>
        <begin position="161"/>
        <end position="271"/>
    </location>
</feature>
<dbReference type="PROSITE" id="PS50135">
    <property type="entry name" value="ZF_ZZ_2"/>
    <property type="match status" value="4"/>
</dbReference>
<dbReference type="InterPro" id="IPR000433">
    <property type="entry name" value="Znf_ZZ"/>
</dbReference>
<feature type="region of interest" description="Disordered" evidence="5">
    <location>
        <begin position="100"/>
        <end position="138"/>
    </location>
</feature>
<feature type="compositionally biased region" description="Polar residues" evidence="5">
    <location>
        <begin position="362"/>
        <end position="375"/>
    </location>
</feature>
<evidence type="ECO:0000256" key="4">
    <source>
        <dbReference type="PROSITE-ProRule" id="PRU00228"/>
    </source>
</evidence>
<evidence type="ECO:0000313" key="7">
    <source>
        <dbReference type="EMBL" id="VWO94379.1"/>
    </source>
</evidence>
<dbReference type="InterPro" id="IPR032350">
    <property type="entry name" value="Nbr1_FW"/>
</dbReference>
<evidence type="ECO:0000256" key="1">
    <source>
        <dbReference type="ARBA" id="ARBA00022723"/>
    </source>
</evidence>
<dbReference type="Pfam" id="PF16158">
    <property type="entry name" value="N_BRCA1_IG"/>
    <property type="match status" value="1"/>
</dbReference>
<name>A0A5K1JRN8_9APHY</name>